<evidence type="ECO:0000313" key="1">
    <source>
        <dbReference type="EMBL" id="SFB43271.1"/>
    </source>
</evidence>
<dbReference type="OrthoDB" id="9788659at2"/>
<organism evidence="1 2">
    <name type="scientific">Clostridium frigidicarnis</name>
    <dbReference type="NCBI Taxonomy" id="84698"/>
    <lineage>
        <taxon>Bacteria</taxon>
        <taxon>Bacillati</taxon>
        <taxon>Bacillota</taxon>
        <taxon>Clostridia</taxon>
        <taxon>Eubacteriales</taxon>
        <taxon>Clostridiaceae</taxon>
        <taxon>Clostridium</taxon>
    </lineage>
</organism>
<sequence length="62" mass="7046">MELRNITYKKLGKILCGDEGPAPYLSGPNLIEFFGELGFEDVYGKGFPTRYICRAENKRNSQ</sequence>
<dbReference type="EMBL" id="FOKI01000054">
    <property type="protein sequence ID" value="SFB43271.1"/>
    <property type="molecule type" value="Genomic_DNA"/>
</dbReference>
<proteinExistence type="predicted"/>
<protein>
    <submittedName>
        <fullName evidence="1">Uncharacterized protein</fullName>
    </submittedName>
</protein>
<accession>A0A1I1AZ07</accession>
<dbReference type="AlphaFoldDB" id="A0A1I1AZ07"/>
<gene>
    <name evidence="1" type="ORF">SAMN04488528_105419</name>
</gene>
<dbReference type="Proteomes" id="UP000198619">
    <property type="component" value="Unassembled WGS sequence"/>
</dbReference>
<evidence type="ECO:0000313" key="2">
    <source>
        <dbReference type="Proteomes" id="UP000198619"/>
    </source>
</evidence>
<dbReference type="RefSeq" id="WP_143087353.1">
    <property type="nucleotide sequence ID" value="NZ_FOKI01000054.1"/>
</dbReference>
<name>A0A1I1AZ07_9CLOT</name>
<reference evidence="1 2" key="1">
    <citation type="submission" date="2016-10" db="EMBL/GenBank/DDBJ databases">
        <authorList>
            <person name="de Groot N.N."/>
        </authorList>
    </citation>
    <scope>NUCLEOTIDE SEQUENCE [LARGE SCALE GENOMIC DNA]</scope>
    <source>
        <strain evidence="1 2">DSM 12271</strain>
    </source>
</reference>
<dbReference type="STRING" id="84698.SAMN04488528_105419"/>
<keyword evidence="2" id="KW-1185">Reference proteome</keyword>